<dbReference type="Pfam" id="PF02518">
    <property type="entry name" value="HATPase_c"/>
    <property type="match status" value="1"/>
</dbReference>
<dbReference type="InterPro" id="IPR050736">
    <property type="entry name" value="Sensor_HK_Regulatory"/>
</dbReference>
<keyword evidence="8" id="KW-0175">Coiled coil</keyword>
<sequence>MSTISAKPTRYQFVCLAVIFFLLMVACKQQKTNSDHPGIVNPISGIVDSMLVAGQMDDVPHFLDSAYAKLKNPGPYDLWIKYNHLADLYIFYTKNIPLAKANLDSMFFVLRGKEKMYSMEYASTLYSEGDLSMAAKQYAQAYKSYFSGRQFVQKYLDTCNYGRFSNKLGFAEYFQEKYQEAIVHFKQAFSEFQHCKSGAPRDFDNRFLHPQSALNSIALCFERANMPDSAIFYYTKAEQFIQEALIQFPDKKLFAETALGVVYGNLGGTYAKTGNFEMAEQYLKESIRLNDRAGAAMEDAQTAKIKLIRLYLDNRRLPAASALLDQVEQDLRLQRGKSVSNDNVRLRWRELKWRYNDAIGDLAGAYHYSQRYYQLRDSLNNVKAGLKEADLETGIRDAGQQYQIALLHKNNQLKTAYLLAAVIFSILTILILFLLWKNLQRSRRNVAELITLNQQVEEKNHQTVETLKALEKSYEENTRIMKVVAHDLRNPIGAITGLCAIMLADKHHQEKDRNMLKMIESSGHSSLTLINDLLYYSMQYELQKEPVELGELLRYAVDMVRLKAMEKQQRIDLQTTRLTLNINREKIWRVFSNLLSNAIKFSPHNSNIGIDTKIEPDHVTVSVQDQGIGIPATIGNKIFDLFTEAKRTGTGGERPFGMGLAISKQIAEAHGGAIWFESTPGEGATFYVKLPLK</sequence>
<reference evidence="11 12" key="1">
    <citation type="submission" date="2019-06" db="EMBL/GenBank/DDBJ databases">
        <title>Sorghum-associated microbial communities from plants grown in Nebraska, USA.</title>
        <authorList>
            <person name="Schachtman D."/>
        </authorList>
    </citation>
    <scope>NUCLEOTIDE SEQUENCE [LARGE SCALE GENOMIC DNA]</scope>
    <source>
        <strain evidence="11 12">1209</strain>
    </source>
</reference>
<name>A0A561PM69_9BACT</name>
<dbReference type="PANTHER" id="PTHR43711">
    <property type="entry name" value="TWO-COMPONENT HISTIDINE KINASE"/>
    <property type="match status" value="1"/>
</dbReference>
<accession>A0A561PM69</accession>
<dbReference type="GO" id="GO:0000155">
    <property type="term" value="F:phosphorelay sensor kinase activity"/>
    <property type="evidence" value="ECO:0007669"/>
    <property type="project" value="InterPro"/>
</dbReference>
<dbReference type="SMART" id="SM00388">
    <property type="entry name" value="HisKA"/>
    <property type="match status" value="1"/>
</dbReference>
<feature type="repeat" description="TPR" evidence="7">
    <location>
        <begin position="260"/>
        <end position="293"/>
    </location>
</feature>
<keyword evidence="9" id="KW-0472">Membrane</keyword>
<evidence type="ECO:0000256" key="1">
    <source>
        <dbReference type="ARBA" id="ARBA00000085"/>
    </source>
</evidence>
<protein>
    <recommendedName>
        <fullName evidence="2">histidine kinase</fullName>
        <ecNumber evidence="2">2.7.13.3</ecNumber>
    </recommendedName>
</protein>
<dbReference type="SUPFAM" id="SSF55874">
    <property type="entry name" value="ATPase domain of HSP90 chaperone/DNA topoisomerase II/histidine kinase"/>
    <property type="match status" value="1"/>
</dbReference>
<evidence type="ECO:0000256" key="3">
    <source>
        <dbReference type="ARBA" id="ARBA00022553"/>
    </source>
</evidence>
<dbReference type="AlphaFoldDB" id="A0A561PM69"/>
<keyword evidence="4" id="KW-0808">Transferase</keyword>
<dbReference type="CDD" id="cd00075">
    <property type="entry name" value="HATPase"/>
    <property type="match status" value="1"/>
</dbReference>
<dbReference type="Gene3D" id="1.10.287.130">
    <property type="match status" value="1"/>
</dbReference>
<keyword evidence="9" id="KW-1133">Transmembrane helix</keyword>
<keyword evidence="7" id="KW-0802">TPR repeat</keyword>
<dbReference type="PROSITE" id="PS51257">
    <property type="entry name" value="PROKAR_LIPOPROTEIN"/>
    <property type="match status" value="1"/>
</dbReference>
<dbReference type="Gene3D" id="3.30.565.10">
    <property type="entry name" value="Histidine kinase-like ATPase, C-terminal domain"/>
    <property type="match status" value="1"/>
</dbReference>
<dbReference type="EMBL" id="VIWO01000006">
    <property type="protein sequence ID" value="TWF39222.1"/>
    <property type="molecule type" value="Genomic_DNA"/>
</dbReference>
<dbReference type="EC" id="2.7.13.3" evidence="2"/>
<dbReference type="FunFam" id="3.30.565.10:FF:000006">
    <property type="entry name" value="Sensor histidine kinase WalK"/>
    <property type="match status" value="1"/>
</dbReference>
<gene>
    <name evidence="11" type="ORF">FHW36_106454</name>
</gene>
<dbReference type="Gene3D" id="1.25.40.10">
    <property type="entry name" value="Tetratricopeptide repeat domain"/>
    <property type="match status" value="2"/>
</dbReference>
<dbReference type="CDD" id="cd00082">
    <property type="entry name" value="HisKA"/>
    <property type="match status" value="1"/>
</dbReference>
<organism evidence="11 12">
    <name type="scientific">Chitinophaga polysaccharea</name>
    <dbReference type="NCBI Taxonomy" id="1293035"/>
    <lineage>
        <taxon>Bacteria</taxon>
        <taxon>Pseudomonadati</taxon>
        <taxon>Bacteroidota</taxon>
        <taxon>Chitinophagia</taxon>
        <taxon>Chitinophagales</taxon>
        <taxon>Chitinophagaceae</taxon>
        <taxon>Chitinophaga</taxon>
    </lineage>
</organism>
<dbReference type="InterPro" id="IPR003594">
    <property type="entry name" value="HATPase_dom"/>
</dbReference>
<feature type="coiled-coil region" evidence="8">
    <location>
        <begin position="439"/>
        <end position="473"/>
    </location>
</feature>
<keyword evidence="6" id="KW-0902">Two-component regulatory system</keyword>
<dbReference type="SUPFAM" id="SSF48452">
    <property type="entry name" value="TPR-like"/>
    <property type="match status" value="1"/>
</dbReference>
<evidence type="ECO:0000256" key="5">
    <source>
        <dbReference type="ARBA" id="ARBA00022777"/>
    </source>
</evidence>
<dbReference type="Pfam" id="PF00512">
    <property type="entry name" value="HisKA"/>
    <property type="match status" value="1"/>
</dbReference>
<dbReference type="PROSITE" id="PS50005">
    <property type="entry name" value="TPR"/>
    <property type="match status" value="1"/>
</dbReference>
<evidence type="ECO:0000256" key="6">
    <source>
        <dbReference type="ARBA" id="ARBA00023012"/>
    </source>
</evidence>
<dbReference type="InterPro" id="IPR004358">
    <property type="entry name" value="Sig_transdc_His_kin-like_C"/>
</dbReference>
<evidence type="ECO:0000256" key="4">
    <source>
        <dbReference type="ARBA" id="ARBA00022679"/>
    </source>
</evidence>
<dbReference type="Proteomes" id="UP000320811">
    <property type="component" value="Unassembled WGS sequence"/>
</dbReference>
<keyword evidence="5 11" id="KW-0418">Kinase</keyword>
<comment type="catalytic activity">
    <reaction evidence="1">
        <text>ATP + protein L-histidine = ADP + protein N-phospho-L-histidine.</text>
        <dbReference type="EC" id="2.7.13.3"/>
    </reaction>
</comment>
<dbReference type="InterPro" id="IPR036890">
    <property type="entry name" value="HATPase_C_sf"/>
</dbReference>
<dbReference type="PANTHER" id="PTHR43711:SF1">
    <property type="entry name" value="HISTIDINE KINASE 1"/>
    <property type="match status" value="1"/>
</dbReference>
<comment type="caution">
    <text evidence="11">The sequence shown here is derived from an EMBL/GenBank/DDBJ whole genome shotgun (WGS) entry which is preliminary data.</text>
</comment>
<evidence type="ECO:0000256" key="7">
    <source>
        <dbReference type="PROSITE-ProRule" id="PRU00339"/>
    </source>
</evidence>
<keyword evidence="9" id="KW-0812">Transmembrane</keyword>
<evidence type="ECO:0000259" key="10">
    <source>
        <dbReference type="PROSITE" id="PS50109"/>
    </source>
</evidence>
<dbReference type="RefSeq" id="WP_186452556.1">
    <property type="nucleotide sequence ID" value="NZ_VIWO01000006.1"/>
</dbReference>
<dbReference type="SMART" id="SM00028">
    <property type="entry name" value="TPR"/>
    <property type="match status" value="4"/>
</dbReference>
<dbReference type="InterPro" id="IPR005467">
    <property type="entry name" value="His_kinase_dom"/>
</dbReference>
<keyword evidence="12" id="KW-1185">Reference proteome</keyword>
<dbReference type="InterPro" id="IPR036097">
    <property type="entry name" value="HisK_dim/P_sf"/>
</dbReference>
<dbReference type="PRINTS" id="PR00344">
    <property type="entry name" value="BCTRLSENSOR"/>
</dbReference>
<evidence type="ECO:0000313" key="11">
    <source>
        <dbReference type="EMBL" id="TWF39222.1"/>
    </source>
</evidence>
<evidence type="ECO:0000256" key="8">
    <source>
        <dbReference type="SAM" id="Coils"/>
    </source>
</evidence>
<feature type="domain" description="Histidine kinase" evidence="10">
    <location>
        <begin position="483"/>
        <end position="693"/>
    </location>
</feature>
<dbReference type="SMART" id="SM00387">
    <property type="entry name" value="HATPase_c"/>
    <property type="match status" value="1"/>
</dbReference>
<dbReference type="PROSITE" id="PS50109">
    <property type="entry name" value="HIS_KIN"/>
    <property type="match status" value="1"/>
</dbReference>
<proteinExistence type="predicted"/>
<feature type="transmembrane region" description="Helical" evidence="9">
    <location>
        <begin position="416"/>
        <end position="436"/>
    </location>
</feature>
<evidence type="ECO:0000313" key="12">
    <source>
        <dbReference type="Proteomes" id="UP000320811"/>
    </source>
</evidence>
<keyword evidence="3" id="KW-0597">Phosphoprotein</keyword>
<evidence type="ECO:0000256" key="2">
    <source>
        <dbReference type="ARBA" id="ARBA00012438"/>
    </source>
</evidence>
<evidence type="ECO:0000256" key="9">
    <source>
        <dbReference type="SAM" id="Phobius"/>
    </source>
</evidence>
<dbReference type="SUPFAM" id="SSF47384">
    <property type="entry name" value="Homodimeric domain of signal transducing histidine kinase"/>
    <property type="match status" value="1"/>
</dbReference>
<dbReference type="InterPro" id="IPR011990">
    <property type="entry name" value="TPR-like_helical_dom_sf"/>
</dbReference>
<dbReference type="InterPro" id="IPR003661">
    <property type="entry name" value="HisK_dim/P_dom"/>
</dbReference>
<dbReference type="InterPro" id="IPR019734">
    <property type="entry name" value="TPR_rpt"/>
</dbReference>
<dbReference type="Pfam" id="PF13181">
    <property type="entry name" value="TPR_8"/>
    <property type="match status" value="1"/>
</dbReference>